<name>A0ABP5PW43_9ACTN</name>
<feature type="transmembrane region" description="Helical" evidence="8">
    <location>
        <begin position="336"/>
        <end position="359"/>
    </location>
</feature>
<keyword evidence="4 8" id="KW-1133">Transmembrane helix</keyword>
<evidence type="ECO:0000256" key="4">
    <source>
        <dbReference type="ARBA" id="ARBA00022989"/>
    </source>
</evidence>
<dbReference type="EMBL" id="BAAAQX010000057">
    <property type="protein sequence ID" value="GAA2215947.1"/>
    <property type="molecule type" value="Genomic_DNA"/>
</dbReference>
<feature type="transmembrane region" description="Helical" evidence="8">
    <location>
        <begin position="513"/>
        <end position="533"/>
    </location>
</feature>
<sequence length="856" mass="87311">MLRIAWSTLRTRSLSFAGTFVALMLGAALMAALGQVLASSVSSPDRAPQRYAAAPVVVAPDERLTVRSPYGAVSDAPLAEPRGLAPSLVELLPGAVVDRIFPARLDGGPAAVGRPWSAARTAPQRLSEGRAPARDDEIVVTGGARVGQRVRVVTAAGVQVYRVVGVAASVPAQSTVFFSDERAARLSPRIDALAVWRPVAEVRAALGAAATSGTAASPSTAVASGTAATPNTAATPGTAASPDLAQPGMPAVSSQVLVLTGQDRALLDPTRESDDQARNNTNTIVGIAAGFAGFIAIFVVSSTFAFAVGQRQREFALLRTIGATTGQVSRMVYGEALLIALAASALGALLGPLGAQPIMTWLTSLGMAPTWLTPSTSSIPSYVAFATGVLVAVLGVAVAAWRAARVRPAEALRAAAVEPKAMTTGRWIAGGGLLATALISMTVNAVSDPDGATNNKTFMPIVMLLIAAVGLLAPVFVRPVTALLAAPLGRLRGAGALVVAGWAGASARRTAAVAAPVLVTVALAATLLGAMAMTDATKSAMQTAPVRADYLVLPTGASGLDRQLVERLRTVPGADVTTATSTSLYTLEGEGSQLIERPAEAVNPAALTTALSVPVTAGSLADLRDDTIAVSPTWELSLGQRVTLWRADGSPATLTVIALLAPRSTTDSYITPAHALSTPPSIAYVKLHPGTSTTDVQQALQRATDGHNAHTITKAAWTATTLDRRTSASRLGLLVVLGIMLSYTVIALINTLLMAAPDRAGEHAALRMLGAAKPQVLRYVMAEALLVVAVGVILAAVATGLGLLGLYAALAQLSGPVAVDVPWQPVAGVIGLCGVLAVVTAVLPASRIKGVAMPRT</sequence>
<protein>
    <submittedName>
        <fullName evidence="10">ABC transporter permease</fullName>
    </submittedName>
</protein>
<evidence type="ECO:0000256" key="1">
    <source>
        <dbReference type="ARBA" id="ARBA00004651"/>
    </source>
</evidence>
<feature type="transmembrane region" description="Helical" evidence="8">
    <location>
        <begin position="425"/>
        <end position="446"/>
    </location>
</feature>
<comment type="subcellular location">
    <subcellularLocation>
        <location evidence="1">Cell membrane</location>
        <topology evidence="1">Multi-pass membrane protein</topology>
    </subcellularLocation>
</comment>
<reference evidence="11" key="1">
    <citation type="journal article" date="2019" name="Int. J. Syst. Evol. Microbiol.">
        <title>The Global Catalogue of Microorganisms (GCM) 10K type strain sequencing project: providing services to taxonomists for standard genome sequencing and annotation.</title>
        <authorList>
            <consortium name="The Broad Institute Genomics Platform"/>
            <consortium name="The Broad Institute Genome Sequencing Center for Infectious Disease"/>
            <person name="Wu L."/>
            <person name="Ma J."/>
        </authorList>
    </citation>
    <scope>NUCLEOTIDE SEQUENCE [LARGE SCALE GENOMIC DNA]</scope>
    <source>
        <strain evidence="11">JCM 16114</strain>
    </source>
</reference>
<keyword evidence="3 8" id="KW-0812">Transmembrane</keyword>
<proteinExistence type="inferred from homology"/>
<dbReference type="RefSeq" id="WP_344495093.1">
    <property type="nucleotide sequence ID" value="NZ_BAAAQX010000057.1"/>
</dbReference>
<evidence type="ECO:0000313" key="10">
    <source>
        <dbReference type="EMBL" id="GAA2215947.1"/>
    </source>
</evidence>
<feature type="transmembrane region" description="Helical" evidence="8">
    <location>
        <begin position="379"/>
        <end position="404"/>
    </location>
</feature>
<evidence type="ECO:0000256" key="3">
    <source>
        <dbReference type="ARBA" id="ARBA00022692"/>
    </source>
</evidence>
<keyword evidence="11" id="KW-1185">Reference proteome</keyword>
<keyword evidence="2" id="KW-1003">Cell membrane</keyword>
<dbReference type="PANTHER" id="PTHR30572">
    <property type="entry name" value="MEMBRANE COMPONENT OF TRANSPORTER-RELATED"/>
    <property type="match status" value="1"/>
</dbReference>
<feature type="domain" description="ABC3 transporter permease C-terminal" evidence="9">
    <location>
        <begin position="287"/>
        <end position="406"/>
    </location>
</feature>
<evidence type="ECO:0000256" key="5">
    <source>
        <dbReference type="ARBA" id="ARBA00023136"/>
    </source>
</evidence>
<evidence type="ECO:0000256" key="6">
    <source>
        <dbReference type="ARBA" id="ARBA00038076"/>
    </source>
</evidence>
<feature type="compositionally biased region" description="Low complexity" evidence="7">
    <location>
        <begin position="215"/>
        <end position="242"/>
    </location>
</feature>
<organism evidence="10 11">
    <name type="scientific">Nonomuraea monospora</name>
    <dbReference type="NCBI Taxonomy" id="568818"/>
    <lineage>
        <taxon>Bacteria</taxon>
        <taxon>Bacillati</taxon>
        <taxon>Actinomycetota</taxon>
        <taxon>Actinomycetes</taxon>
        <taxon>Streptosporangiales</taxon>
        <taxon>Streptosporangiaceae</taxon>
        <taxon>Nonomuraea</taxon>
    </lineage>
</organism>
<feature type="transmembrane region" description="Helical" evidence="8">
    <location>
        <begin position="284"/>
        <end position="309"/>
    </location>
</feature>
<dbReference type="Proteomes" id="UP001499843">
    <property type="component" value="Unassembled WGS sequence"/>
</dbReference>
<feature type="region of interest" description="Disordered" evidence="7">
    <location>
        <begin position="215"/>
        <end position="245"/>
    </location>
</feature>
<feature type="transmembrane region" description="Helical" evidence="8">
    <location>
        <begin position="825"/>
        <end position="845"/>
    </location>
</feature>
<evidence type="ECO:0000256" key="8">
    <source>
        <dbReference type="SAM" id="Phobius"/>
    </source>
</evidence>
<dbReference type="InterPro" id="IPR050250">
    <property type="entry name" value="Macrolide_Exporter_MacB"/>
</dbReference>
<gene>
    <name evidence="10" type="ORF">GCM10009850_114150</name>
</gene>
<evidence type="ECO:0000313" key="11">
    <source>
        <dbReference type="Proteomes" id="UP001499843"/>
    </source>
</evidence>
<dbReference type="PANTHER" id="PTHR30572:SF4">
    <property type="entry name" value="ABC TRANSPORTER PERMEASE YTRF"/>
    <property type="match status" value="1"/>
</dbReference>
<comment type="caution">
    <text evidence="10">The sequence shown here is derived from an EMBL/GenBank/DDBJ whole genome shotgun (WGS) entry which is preliminary data.</text>
</comment>
<dbReference type="InterPro" id="IPR003838">
    <property type="entry name" value="ABC3_permease_C"/>
</dbReference>
<evidence type="ECO:0000256" key="2">
    <source>
        <dbReference type="ARBA" id="ARBA00022475"/>
    </source>
</evidence>
<feature type="domain" description="ABC3 transporter permease C-terminal" evidence="9">
    <location>
        <begin position="735"/>
        <end position="849"/>
    </location>
</feature>
<evidence type="ECO:0000256" key="7">
    <source>
        <dbReference type="SAM" id="MobiDB-lite"/>
    </source>
</evidence>
<evidence type="ECO:0000259" key="9">
    <source>
        <dbReference type="Pfam" id="PF02687"/>
    </source>
</evidence>
<accession>A0ABP5PW43</accession>
<comment type="similarity">
    <text evidence="6">Belongs to the ABC-4 integral membrane protein family.</text>
</comment>
<dbReference type="Pfam" id="PF02687">
    <property type="entry name" value="FtsX"/>
    <property type="match status" value="2"/>
</dbReference>
<feature type="transmembrane region" description="Helical" evidence="8">
    <location>
        <begin position="458"/>
        <end position="477"/>
    </location>
</feature>
<keyword evidence="5 8" id="KW-0472">Membrane</keyword>
<feature type="transmembrane region" description="Helical" evidence="8">
    <location>
        <begin position="731"/>
        <end position="756"/>
    </location>
</feature>